<protein>
    <recommendedName>
        <fullName evidence="8">ATP synthase subunit delta</fullName>
    </recommendedName>
    <alternativeName>
        <fullName evidence="8">ATP synthase F(1) sector subunit delta</fullName>
    </alternativeName>
    <alternativeName>
        <fullName evidence="8">F-type ATPase subunit delta</fullName>
        <shortName evidence="8">F-ATPase subunit delta</shortName>
    </alternativeName>
</protein>
<dbReference type="HAMAP" id="MF_01416">
    <property type="entry name" value="ATP_synth_delta_bact"/>
    <property type="match status" value="1"/>
</dbReference>
<evidence type="ECO:0000256" key="6">
    <source>
        <dbReference type="ARBA" id="ARBA00023196"/>
    </source>
</evidence>
<reference evidence="9 10" key="1">
    <citation type="journal article" date="2020" name="Arch. Microbiol.">
        <title>The genome sequence of the giant phototrophic gammaproteobacterium Thiospirillum jenense gives insight into its physiological properties and phylogenetic relationships.</title>
        <authorList>
            <person name="Imhoff J.F."/>
            <person name="Meyer T.E."/>
            <person name="Kyndt J.A."/>
        </authorList>
    </citation>
    <scope>NUCLEOTIDE SEQUENCE [LARGE SCALE GENOMIC DNA]</scope>
    <source>
        <strain evidence="9 10">DSM 216</strain>
    </source>
</reference>
<comment type="caution">
    <text evidence="9">The sequence shown here is derived from an EMBL/GenBank/DDBJ whole genome shotgun (WGS) entry which is preliminary data.</text>
</comment>
<evidence type="ECO:0000313" key="9">
    <source>
        <dbReference type="EMBL" id="MBB1124929.1"/>
    </source>
</evidence>
<organism evidence="9 10">
    <name type="scientific">Thiospirillum jenense</name>
    <dbReference type="NCBI Taxonomy" id="1653858"/>
    <lineage>
        <taxon>Bacteria</taxon>
        <taxon>Pseudomonadati</taxon>
        <taxon>Pseudomonadota</taxon>
        <taxon>Gammaproteobacteria</taxon>
        <taxon>Chromatiales</taxon>
        <taxon>Chromatiaceae</taxon>
        <taxon>Thiospirillum</taxon>
    </lineage>
</organism>
<dbReference type="NCBIfam" id="TIGR01145">
    <property type="entry name" value="ATP_synt_delta"/>
    <property type="match status" value="1"/>
</dbReference>
<dbReference type="PRINTS" id="PR00125">
    <property type="entry name" value="ATPASEDELTA"/>
</dbReference>
<evidence type="ECO:0000313" key="10">
    <source>
        <dbReference type="Proteomes" id="UP000548632"/>
    </source>
</evidence>
<evidence type="ECO:0000256" key="5">
    <source>
        <dbReference type="ARBA" id="ARBA00023136"/>
    </source>
</evidence>
<dbReference type="SUPFAM" id="SSF47928">
    <property type="entry name" value="N-terminal domain of the delta subunit of the F1F0-ATP synthase"/>
    <property type="match status" value="1"/>
</dbReference>
<dbReference type="PANTHER" id="PTHR11910">
    <property type="entry name" value="ATP SYNTHASE DELTA CHAIN"/>
    <property type="match status" value="1"/>
</dbReference>
<dbReference type="RefSeq" id="WP_182582042.1">
    <property type="nucleotide sequence ID" value="NZ_JABVCQ010000003.1"/>
</dbReference>
<keyword evidence="6 8" id="KW-0139">CF(1)</keyword>
<comment type="function">
    <text evidence="8">This protein is part of the stalk that links CF(0) to CF(1). It either transmits conformational changes from CF(0) to CF(1) or is implicated in proton conduction.</text>
</comment>
<dbReference type="EMBL" id="JABVCQ010000003">
    <property type="protein sequence ID" value="MBB1124929.1"/>
    <property type="molecule type" value="Genomic_DNA"/>
</dbReference>
<dbReference type="Proteomes" id="UP000548632">
    <property type="component" value="Unassembled WGS sequence"/>
</dbReference>
<dbReference type="Pfam" id="PF00213">
    <property type="entry name" value="OSCP"/>
    <property type="match status" value="1"/>
</dbReference>
<comment type="similarity">
    <text evidence="8">Belongs to the ATPase delta chain family.</text>
</comment>
<evidence type="ECO:0000256" key="3">
    <source>
        <dbReference type="ARBA" id="ARBA00022781"/>
    </source>
</evidence>
<keyword evidence="7 8" id="KW-0066">ATP synthesis</keyword>
<dbReference type="InterPro" id="IPR026015">
    <property type="entry name" value="ATP_synth_OSCP/delta_N_sf"/>
</dbReference>
<dbReference type="Gene3D" id="1.10.520.20">
    <property type="entry name" value="N-terminal domain of the delta subunit of the F1F0-ATP synthase"/>
    <property type="match status" value="1"/>
</dbReference>
<dbReference type="GO" id="GO:0046933">
    <property type="term" value="F:proton-transporting ATP synthase activity, rotational mechanism"/>
    <property type="evidence" value="ECO:0007669"/>
    <property type="project" value="UniProtKB-UniRule"/>
</dbReference>
<evidence type="ECO:0000256" key="1">
    <source>
        <dbReference type="ARBA" id="ARBA00004370"/>
    </source>
</evidence>
<sequence>MAGDTTTIARPYAEAVFAIAHEQDALQRWSDALTMLSAVLSDPQISVHIGDPNVPRQRLCDLIVTSAAARVDLAPELVNLVQLLGEYDRLMLLPDIARLFEQQKNAEQGLRHVVVRTPYPLSAEDQETLATALRTRFGAQVTLSIEEDPTLIGGLEIRTDDVVIDGSIRGRLQQLATELQF</sequence>
<keyword evidence="4 8" id="KW-0406">Ion transport</keyword>
<dbReference type="AlphaFoldDB" id="A0A839HD18"/>
<comment type="function">
    <text evidence="8">F(1)F(0) ATP synthase produces ATP from ADP in the presence of a proton or sodium gradient. F-type ATPases consist of two structural domains, F(1) containing the extramembraneous catalytic core and F(0) containing the membrane proton channel, linked together by a central stalk and a peripheral stalk. During catalysis, ATP synthesis in the catalytic domain of F(1) is coupled via a rotary mechanism of the central stalk subunits to proton translocation.</text>
</comment>
<dbReference type="GO" id="GO:0045259">
    <property type="term" value="C:proton-transporting ATP synthase complex"/>
    <property type="evidence" value="ECO:0007669"/>
    <property type="project" value="UniProtKB-KW"/>
</dbReference>
<evidence type="ECO:0000256" key="8">
    <source>
        <dbReference type="HAMAP-Rule" id="MF_01416"/>
    </source>
</evidence>
<keyword evidence="8" id="KW-1003">Cell membrane</keyword>
<evidence type="ECO:0000256" key="2">
    <source>
        <dbReference type="ARBA" id="ARBA00022448"/>
    </source>
</evidence>
<proteinExistence type="inferred from homology"/>
<gene>
    <name evidence="8" type="primary">atpH</name>
    <name evidence="9" type="ORF">HUK38_01615</name>
</gene>
<evidence type="ECO:0000256" key="7">
    <source>
        <dbReference type="ARBA" id="ARBA00023310"/>
    </source>
</evidence>
<keyword evidence="3 8" id="KW-0375">Hydrogen ion transport</keyword>
<dbReference type="InterPro" id="IPR000711">
    <property type="entry name" value="ATPase_OSCP/dsu"/>
</dbReference>
<accession>A0A839HD18</accession>
<comment type="subcellular location">
    <subcellularLocation>
        <location evidence="8">Cell membrane</location>
        <topology evidence="8">Peripheral membrane protein</topology>
    </subcellularLocation>
    <subcellularLocation>
        <location evidence="1">Membrane</location>
    </subcellularLocation>
</comment>
<dbReference type="GO" id="GO:0005886">
    <property type="term" value="C:plasma membrane"/>
    <property type="evidence" value="ECO:0007669"/>
    <property type="project" value="UniProtKB-SubCell"/>
</dbReference>
<keyword evidence="5 8" id="KW-0472">Membrane</keyword>
<keyword evidence="10" id="KW-1185">Reference proteome</keyword>
<name>A0A839HD18_9GAMM</name>
<dbReference type="NCBIfam" id="NF004402">
    <property type="entry name" value="PRK05758.2-2"/>
    <property type="match status" value="1"/>
</dbReference>
<evidence type="ECO:0000256" key="4">
    <source>
        <dbReference type="ARBA" id="ARBA00023065"/>
    </source>
</evidence>
<keyword evidence="2 8" id="KW-0813">Transport</keyword>